<keyword evidence="3" id="KW-1185">Reference proteome</keyword>
<evidence type="ECO:0000256" key="1">
    <source>
        <dbReference type="SAM" id="SignalP"/>
    </source>
</evidence>
<feature type="signal peptide" evidence="1">
    <location>
        <begin position="1"/>
        <end position="25"/>
    </location>
</feature>
<sequence>AHGCFSRRCWFLAVLMLCLPSYDRGRVTYRYPPSILLPPQHLATLAWAMAIARVEDTFQHAGNAMDAVAQQAAFSHHLFSAQNVAITLWAFAKLLQAPEPLLFLFRRHVRRNQFRGFEAMPIAATVWALARIAEVSEHATRHNAFRIQLVRRGCEQLSDFSEQGIANLSFALAAGMKPARSSIQPSSR</sequence>
<protein>
    <submittedName>
        <fullName evidence="2">Uncharacterized protein</fullName>
    </submittedName>
</protein>
<feature type="non-terminal residue" evidence="2">
    <location>
        <position position="188"/>
    </location>
</feature>
<gene>
    <name evidence="2" type="ORF">CCMP2556_LOCUS42664</name>
</gene>
<keyword evidence="1" id="KW-0732">Signal</keyword>
<dbReference type="EMBL" id="CAXAMN010024653">
    <property type="protein sequence ID" value="CAK9088479.1"/>
    <property type="molecule type" value="Genomic_DNA"/>
</dbReference>
<evidence type="ECO:0000313" key="3">
    <source>
        <dbReference type="Proteomes" id="UP001642484"/>
    </source>
</evidence>
<organism evidence="2 3">
    <name type="scientific">Durusdinium trenchii</name>
    <dbReference type="NCBI Taxonomy" id="1381693"/>
    <lineage>
        <taxon>Eukaryota</taxon>
        <taxon>Sar</taxon>
        <taxon>Alveolata</taxon>
        <taxon>Dinophyceae</taxon>
        <taxon>Suessiales</taxon>
        <taxon>Symbiodiniaceae</taxon>
        <taxon>Durusdinium</taxon>
    </lineage>
</organism>
<feature type="chain" id="PRO_5046258182" evidence="1">
    <location>
        <begin position="26"/>
        <end position="188"/>
    </location>
</feature>
<dbReference type="Proteomes" id="UP001642484">
    <property type="component" value="Unassembled WGS sequence"/>
</dbReference>
<evidence type="ECO:0000313" key="2">
    <source>
        <dbReference type="EMBL" id="CAK9088479.1"/>
    </source>
</evidence>
<reference evidence="2 3" key="1">
    <citation type="submission" date="2024-02" db="EMBL/GenBank/DDBJ databases">
        <authorList>
            <person name="Chen Y."/>
            <person name="Shah S."/>
            <person name="Dougan E. K."/>
            <person name="Thang M."/>
            <person name="Chan C."/>
        </authorList>
    </citation>
    <scope>NUCLEOTIDE SEQUENCE [LARGE SCALE GENOMIC DNA]</scope>
</reference>
<feature type="non-terminal residue" evidence="2">
    <location>
        <position position="1"/>
    </location>
</feature>
<proteinExistence type="predicted"/>
<accession>A0ABP0QKB1</accession>
<comment type="caution">
    <text evidence="2">The sequence shown here is derived from an EMBL/GenBank/DDBJ whole genome shotgun (WGS) entry which is preliminary data.</text>
</comment>
<name>A0ABP0QKB1_9DINO</name>